<dbReference type="EMBL" id="JAUOTP010000004">
    <property type="protein sequence ID" value="MDO6414833.1"/>
    <property type="molecule type" value="Genomic_DNA"/>
</dbReference>
<keyword evidence="1" id="KW-1133">Transmembrane helix</keyword>
<comment type="caution">
    <text evidence="2">The sequence shown here is derived from an EMBL/GenBank/DDBJ whole genome shotgun (WGS) entry which is preliminary data.</text>
</comment>
<evidence type="ECO:0000313" key="3">
    <source>
        <dbReference type="Proteomes" id="UP001169764"/>
    </source>
</evidence>
<sequence length="99" mass="10590">MPRETPSPIDLPAAPVDAPGLGWTAGVLAVAGLLLLVLNAVSLRDWANDLTPSPVQARLSEAAEGWLDFTEVVGVGRPRAWLHDQWKKAENARFGGPQI</sequence>
<reference evidence="2" key="1">
    <citation type="submission" date="2023-07" db="EMBL/GenBank/DDBJ databases">
        <authorList>
            <person name="Kim M."/>
        </authorList>
    </citation>
    <scope>NUCLEOTIDE SEQUENCE</scope>
    <source>
        <strain evidence="2">BIUV-7</strain>
    </source>
</reference>
<dbReference type="RefSeq" id="WP_303542363.1">
    <property type="nucleotide sequence ID" value="NZ_JAUOTP010000004.1"/>
</dbReference>
<organism evidence="2 3">
    <name type="scientific">Sphingomonas natans</name>
    <dbReference type="NCBI Taxonomy" id="3063330"/>
    <lineage>
        <taxon>Bacteria</taxon>
        <taxon>Pseudomonadati</taxon>
        <taxon>Pseudomonadota</taxon>
        <taxon>Alphaproteobacteria</taxon>
        <taxon>Sphingomonadales</taxon>
        <taxon>Sphingomonadaceae</taxon>
        <taxon>Sphingomonas</taxon>
    </lineage>
</organism>
<evidence type="ECO:0000256" key="1">
    <source>
        <dbReference type="SAM" id="Phobius"/>
    </source>
</evidence>
<keyword evidence="3" id="KW-1185">Reference proteome</keyword>
<name>A0ABT8Y925_9SPHN</name>
<evidence type="ECO:0000313" key="2">
    <source>
        <dbReference type="EMBL" id="MDO6414833.1"/>
    </source>
</evidence>
<accession>A0ABT8Y925</accession>
<dbReference type="Proteomes" id="UP001169764">
    <property type="component" value="Unassembled WGS sequence"/>
</dbReference>
<protein>
    <submittedName>
        <fullName evidence="2">Uncharacterized protein</fullName>
    </submittedName>
</protein>
<gene>
    <name evidence="2" type="ORF">Q4F19_10620</name>
</gene>
<keyword evidence="1" id="KW-0812">Transmembrane</keyword>
<keyword evidence="1" id="KW-0472">Membrane</keyword>
<feature type="transmembrane region" description="Helical" evidence="1">
    <location>
        <begin position="20"/>
        <end position="41"/>
    </location>
</feature>
<proteinExistence type="predicted"/>